<sequence length="45" mass="5156">MLFSDEPTTGLDIKALQVLRKFISTIWNHDYLIYSSISTGNHCII</sequence>
<proteinExistence type="predicted"/>
<evidence type="ECO:0000313" key="1">
    <source>
        <dbReference type="EMBL" id="CAR65343.1"/>
    </source>
</evidence>
<keyword evidence="2" id="KW-1185">Reference proteome</keyword>
<evidence type="ECO:0000313" key="2">
    <source>
        <dbReference type="Proteomes" id="UP000000599"/>
    </source>
</evidence>
<dbReference type="GeneID" id="8998123"/>
<gene>
    <name evidence="1" type="ordered locus">DEHA2A01188g</name>
</gene>
<dbReference type="HOGENOM" id="CLU_3207612_0_0_1"/>
<name>B5RSN7_DEBHA</name>
<dbReference type="AlphaFoldDB" id="B5RSN7"/>
<dbReference type="Proteomes" id="UP000000599">
    <property type="component" value="Chromosome A"/>
</dbReference>
<dbReference type="KEGG" id="dha:DEHA2A01188g"/>
<reference evidence="1 2" key="1">
    <citation type="journal article" date="2004" name="Nature">
        <title>Genome evolution in yeasts.</title>
        <authorList>
            <consortium name="Genolevures"/>
            <person name="Dujon B."/>
            <person name="Sherman D."/>
            <person name="Fischer G."/>
            <person name="Durrens P."/>
            <person name="Casaregola S."/>
            <person name="Lafontaine I."/>
            <person name="de Montigny J."/>
            <person name="Marck C."/>
            <person name="Neuveglise C."/>
            <person name="Talla E."/>
            <person name="Goffard N."/>
            <person name="Frangeul L."/>
            <person name="Aigle M."/>
            <person name="Anthouard V."/>
            <person name="Babour A."/>
            <person name="Barbe V."/>
            <person name="Barnay S."/>
            <person name="Blanchin S."/>
            <person name="Beckerich J.M."/>
            <person name="Beyne E."/>
            <person name="Bleykasten C."/>
            <person name="Boisrame A."/>
            <person name="Boyer J."/>
            <person name="Cattolico L."/>
            <person name="Confanioleri F."/>
            <person name="de Daruvar A."/>
            <person name="Despons L."/>
            <person name="Fabre E."/>
            <person name="Fairhead C."/>
            <person name="Ferry-Dumazet H."/>
            <person name="Groppi A."/>
            <person name="Hantraye F."/>
            <person name="Hennequin C."/>
            <person name="Jauniaux N."/>
            <person name="Joyet P."/>
            <person name="Kachouri R."/>
            <person name="Kerrest A."/>
            <person name="Koszul R."/>
            <person name="Lemaire M."/>
            <person name="Lesur I."/>
            <person name="Ma L."/>
            <person name="Muller H."/>
            <person name="Nicaud J.M."/>
            <person name="Nikolski M."/>
            <person name="Oztas S."/>
            <person name="Ozier-Kalogeropoulos O."/>
            <person name="Pellenz S."/>
            <person name="Potier S."/>
            <person name="Richard G.F."/>
            <person name="Straub M.L."/>
            <person name="Suleau A."/>
            <person name="Swennene D."/>
            <person name="Tekaia F."/>
            <person name="Wesolowski-Louvel M."/>
            <person name="Westhof E."/>
            <person name="Wirth B."/>
            <person name="Zeniou-Meyer M."/>
            <person name="Zivanovic I."/>
            <person name="Bolotin-Fukuhara M."/>
            <person name="Thierry A."/>
            <person name="Bouchier C."/>
            <person name="Caudron B."/>
            <person name="Scarpelli C."/>
            <person name="Gaillardin C."/>
            <person name="Weissenbach J."/>
            <person name="Wincker P."/>
            <person name="Souciet J.L."/>
        </authorList>
    </citation>
    <scope>NUCLEOTIDE SEQUENCE [LARGE SCALE GENOMIC DNA]</scope>
    <source>
        <strain evidence="2">ATCC 36239 / CBS 767 / BCRC 21394 / JCM 1990 / NBRC 0083 / IGC 2968</strain>
    </source>
</reference>
<dbReference type="InParanoid" id="B5RSN7"/>
<protein>
    <submittedName>
        <fullName evidence="1">DEHA2A01188p</fullName>
    </submittedName>
</protein>
<accession>B5RSN7</accession>
<dbReference type="VEuPathDB" id="FungiDB:DEHA2A01188g"/>
<dbReference type="RefSeq" id="XP_002769950.1">
    <property type="nucleotide sequence ID" value="XM_002769904.1"/>
</dbReference>
<organism evidence="1 2">
    <name type="scientific">Debaryomyces hansenii (strain ATCC 36239 / CBS 767 / BCRC 21394 / JCM 1990 / NBRC 0083 / IGC 2968)</name>
    <name type="common">Yeast</name>
    <name type="synonym">Torulaspora hansenii</name>
    <dbReference type="NCBI Taxonomy" id="284592"/>
    <lineage>
        <taxon>Eukaryota</taxon>
        <taxon>Fungi</taxon>
        <taxon>Dikarya</taxon>
        <taxon>Ascomycota</taxon>
        <taxon>Saccharomycotina</taxon>
        <taxon>Pichiomycetes</taxon>
        <taxon>Debaryomycetaceae</taxon>
        <taxon>Debaryomyces</taxon>
    </lineage>
</organism>
<dbReference type="EMBL" id="CR382133">
    <property type="protein sequence ID" value="CAR65343.1"/>
    <property type="molecule type" value="Genomic_DNA"/>
</dbReference>